<evidence type="ECO:0000256" key="1">
    <source>
        <dbReference type="ARBA" id="ARBA00035885"/>
    </source>
</evidence>
<dbReference type="InterPro" id="IPR050892">
    <property type="entry name" value="ADP-ribose_metab_enzymes"/>
</dbReference>
<dbReference type="SUPFAM" id="SSF52949">
    <property type="entry name" value="Macro domain-like"/>
    <property type="match status" value="1"/>
</dbReference>
<dbReference type="CDD" id="cd02901">
    <property type="entry name" value="Macro_Poa1p-like"/>
    <property type="match status" value="1"/>
</dbReference>
<gene>
    <name evidence="3" type="ORF">EWV57_20465</name>
</gene>
<organism evidence="3 4">
    <name type="scientific">Microcystis aeruginosa Ma_QC_Ch_20071001_S25D</name>
    <dbReference type="NCBI Taxonomy" id="2486250"/>
    <lineage>
        <taxon>Bacteria</taxon>
        <taxon>Bacillati</taxon>
        <taxon>Cyanobacteriota</taxon>
        <taxon>Cyanophyceae</taxon>
        <taxon>Oscillatoriophycideae</taxon>
        <taxon>Chroococcales</taxon>
        <taxon>Microcystaceae</taxon>
        <taxon>Microcystis</taxon>
    </lineage>
</organism>
<reference evidence="3 4" key="1">
    <citation type="submission" date="2019-01" db="EMBL/GenBank/DDBJ databases">
        <title>Coherence of Microcystis species and biogeography revealed through population genomics.</title>
        <authorList>
            <person name="Perez-Carrascal O.M."/>
            <person name="Terrat Y."/>
            <person name="Giani A."/>
            <person name="Fortin N."/>
            <person name="Tromas N."/>
            <person name="Shapiro B.J."/>
        </authorList>
    </citation>
    <scope>NUCLEOTIDE SEQUENCE [LARGE SCALE GENOMIC DNA]</scope>
    <source>
        <strain evidence="3">Ma_QC_Ch_20071001_S25D</strain>
    </source>
</reference>
<dbReference type="Proteomes" id="UP000316958">
    <property type="component" value="Unassembled WGS sequence"/>
</dbReference>
<dbReference type="InterPro" id="IPR043472">
    <property type="entry name" value="Macro_dom-like"/>
</dbReference>
<dbReference type="GO" id="GO:0140291">
    <property type="term" value="P:peptidyl-glutamate ADP-deribosylation"/>
    <property type="evidence" value="ECO:0007669"/>
    <property type="project" value="TreeGrafter"/>
</dbReference>
<dbReference type="SMART" id="SM00506">
    <property type="entry name" value="A1pp"/>
    <property type="match status" value="1"/>
</dbReference>
<sequence>MLHYTDTTVFNVNTQTIVNTVNCVGVMGAGLALEFQLRFPEMEKDYVERCRKKEVKTGKPYLYRNYGNVWILNFPTKDHWKYPSKIEWIDEGLKYFSINYQKGGITSIAFPKLGCSHGGLDWGDVSPLMEKYLGNLDIDVFICLDQEKEATGVEGSMVSLVNNIESFGWDKELNLRSDIRKKIIHALPIRRFRELGKIEGVGKQTYNDMFSFLYQSVKKFEFEKDKPKSANTLQLQILDTITEEENWQESTNQLSSQLEAVGFYEERTEINTTLTTEENLGASASQLSSPLQAESTAEEQRIMGASCNENYDAFLIILPYIEQALSTERTKDEISEMFKLPKKLVGEWLEAAEKLGKVKKLTRPVRYVATSNQLQQQLEYEFAV</sequence>
<evidence type="ECO:0000259" key="2">
    <source>
        <dbReference type="PROSITE" id="PS51154"/>
    </source>
</evidence>
<evidence type="ECO:0000313" key="4">
    <source>
        <dbReference type="Proteomes" id="UP000316958"/>
    </source>
</evidence>
<dbReference type="PANTHER" id="PTHR12521">
    <property type="entry name" value="PROTEIN C6ORF130"/>
    <property type="match status" value="1"/>
</dbReference>
<dbReference type="PANTHER" id="PTHR12521:SF0">
    <property type="entry name" value="ADP-RIBOSE GLYCOHYDROLASE OARD1"/>
    <property type="match status" value="1"/>
</dbReference>
<comment type="catalytic activity">
    <reaction evidence="1">
        <text>an N-(ADP-alpha-D-ribosyl)-thymidine in DNA + H2O = a thymidine in DNA + ADP-D-ribose</text>
        <dbReference type="Rhea" id="RHEA:71655"/>
        <dbReference type="Rhea" id="RHEA-COMP:13556"/>
        <dbReference type="Rhea" id="RHEA-COMP:18051"/>
        <dbReference type="ChEBI" id="CHEBI:15377"/>
        <dbReference type="ChEBI" id="CHEBI:57967"/>
        <dbReference type="ChEBI" id="CHEBI:137386"/>
        <dbReference type="ChEBI" id="CHEBI:191199"/>
    </reaction>
    <physiologicalReaction direction="left-to-right" evidence="1">
        <dbReference type="Rhea" id="RHEA:71656"/>
    </physiologicalReaction>
</comment>
<dbReference type="InterPro" id="IPR002589">
    <property type="entry name" value="Macro_dom"/>
</dbReference>
<dbReference type="AlphaFoldDB" id="A0A552FFQ9"/>
<comment type="caution">
    <text evidence="3">The sequence shown here is derived from an EMBL/GenBank/DDBJ whole genome shotgun (WGS) entry which is preliminary data.</text>
</comment>
<dbReference type="Gene3D" id="3.40.220.10">
    <property type="entry name" value="Leucine Aminopeptidase, subunit E, domain 1"/>
    <property type="match status" value="1"/>
</dbReference>
<dbReference type="EMBL" id="SFBE01000339">
    <property type="protein sequence ID" value="TRU45553.1"/>
    <property type="molecule type" value="Genomic_DNA"/>
</dbReference>
<evidence type="ECO:0000313" key="3">
    <source>
        <dbReference type="EMBL" id="TRU45553.1"/>
    </source>
</evidence>
<dbReference type="PROSITE" id="PS51154">
    <property type="entry name" value="MACRO"/>
    <property type="match status" value="1"/>
</dbReference>
<feature type="domain" description="Macro" evidence="2">
    <location>
        <begin position="1"/>
        <end position="161"/>
    </location>
</feature>
<name>A0A552FFQ9_MICAE</name>
<accession>A0A552FFQ9</accession>
<dbReference type="Pfam" id="PF01661">
    <property type="entry name" value="Macro"/>
    <property type="match status" value="1"/>
</dbReference>
<proteinExistence type="predicted"/>
<protein>
    <recommendedName>
        <fullName evidence="2">Macro domain-containing protein</fullName>
    </recommendedName>
</protein>